<accession>A0ABT4D6S4</accession>
<protein>
    <submittedName>
        <fullName evidence="1">Uncharacterized protein</fullName>
    </submittedName>
</protein>
<dbReference type="EMBL" id="JAPQFJ010000003">
    <property type="protein sequence ID" value="MCY6957878.1"/>
    <property type="molecule type" value="Genomic_DNA"/>
</dbReference>
<reference evidence="1" key="1">
    <citation type="submission" date="2022-12" db="EMBL/GenBank/DDBJ databases">
        <title>Clostridium sp. nov., isolated from industrial wastewater.</title>
        <authorList>
            <person name="Jiayan W."/>
        </authorList>
    </citation>
    <scope>NUCLEOTIDE SEQUENCE</scope>
    <source>
        <strain evidence="1">ZC22-4</strain>
    </source>
</reference>
<organism evidence="1 2">
    <name type="scientific">Clostridium brassicae</name>
    <dbReference type="NCBI Taxonomy" id="2999072"/>
    <lineage>
        <taxon>Bacteria</taxon>
        <taxon>Bacillati</taxon>
        <taxon>Bacillota</taxon>
        <taxon>Clostridia</taxon>
        <taxon>Eubacteriales</taxon>
        <taxon>Clostridiaceae</taxon>
        <taxon>Clostridium</taxon>
    </lineage>
</organism>
<sequence length="45" mass="5289">MLKVFCSICGEDLEKCKCKKEVIKETKVIEPEETKTKKRTKKKTE</sequence>
<gene>
    <name evidence="1" type="ORF">OW729_04580</name>
</gene>
<evidence type="ECO:0000313" key="1">
    <source>
        <dbReference type="EMBL" id="MCY6957878.1"/>
    </source>
</evidence>
<comment type="caution">
    <text evidence="1">The sequence shown here is derived from an EMBL/GenBank/DDBJ whole genome shotgun (WGS) entry which is preliminary data.</text>
</comment>
<proteinExistence type="predicted"/>
<name>A0ABT4D6S4_9CLOT</name>
<dbReference type="RefSeq" id="WP_268060280.1">
    <property type="nucleotide sequence ID" value="NZ_JAPQFJ010000003.1"/>
</dbReference>
<keyword evidence="2" id="KW-1185">Reference proteome</keyword>
<evidence type="ECO:0000313" key="2">
    <source>
        <dbReference type="Proteomes" id="UP001144612"/>
    </source>
</evidence>
<dbReference type="Proteomes" id="UP001144612">
    <property type="component" value="Unassembled WGS sequence"/>
</dbReference>